<dbReference type="GO" id="GO:0007369">
    <property type="term" value="P:gastrulation"/>
    <property type="evidence" value="ECO:0007669"/>
    <property type="project" value="UniProtKB-ARBA"/>
</dbReference>
<dbReference type="SMART" id="SM00204">
    <property type="entry name" value="TGFB"/>
    <property type="match status" value="1"/>
</dbReference>
<evidence type="ECO:0000256" key="4">
    <source>
        <dbReference type="ARBA" id="ARBA00022525"/>
    </source>
</evidence>
<dbReference type="GO" id="GO:0005125">
    <property type="term" value="F:cytokine activity"/>
    <property type="evidence" value="ECO:0007669"/>
    <property type="project" value="TreeGrafter"/>
</dbReference>
<keyword evidence="8" id="KW-1015">Disulfide bond</keyword>
<evidence type="ECO:0000256" key="10">
    <source>
        <dbReference type="RuleBase" id="RU000354"/>
    </source>
</evidence>
<keyword evidence="3" id="KW-0217">Developmental protein</keyword>
<gene>
    <name evidence="14" type="ORF">CRENBAI_018159</name>
</gene>
<keyword evidence="7 10" id="KW-0339">Growth factor</keyword>
<dbReference type="EMBL" id="JAHHUM010002636">
    <property type="protein sequence ID" value="KAK5601972.1"/>
    <property type="molecule type" value="Genomic_DNA"/>
</dbReference>
<dbReference type="CDD" id="cd13759">
    <property type="entry name" value="TGF_beta_NODAL"/>
    <property type="match status" value="1"/>
</dbReference>
<keyword evidence="9" id="KW-0325">Glycoprotein</keyword>
<evidence type="ECO:0000256" key="5">
    <source>
        <dbReference type="ARBA" id="ARBA00022685"/>
    </source>
</evidence>
<comment type="subcellular location">
    <subcellularLocation>
        <location evidence="1">Secreted</location>
    </subcellularLocation>
</comment>
<dbReference type="PROSITE" id="PS00250">
    <property type="entry name" value="TGF_BETA_1"/>
    <property type="match status" value="1"/>
</dbReference>
<dbReference type="AlphaFoldDB" id="A0AAV9R096"/>
<evidence type="ECO:0000256" key="9">
    <source>
        <dbReference type="ARBA" id="ARBA00023180"/>
    </source>
</evidence>
<comment type="caution">
    <text evidence="14">The sequence shown here is derived from an EMBL/GenBank/DDBJ whole genome shotgun (WGS) entry which is preliminary data.</text>
</comment>
<dbReference type="FunFam" id="2.10.90.10:FF:000026">
    <property type="entry name" value="Nodal homolog 3-A"/>
    <property type="match status" value="1"/>
</dbReference>
<organism evidence="14 15">
    <name type="scientific">Crenichthys baileyi</name>
    <name type="common">White River springfish</name>
    <dbReference type="NCBI Taxonomy" id="28760"/>
    <lineage>
        <taxon>Eukaryota</taxon>
        <taxon>Metazoa</taxon>
        <taxon>Chordata</taxon>
        <taxon>Craniata</taxon>
        <taxon>Vertebrata</taxon>
        <taxon>Euteleostomi</taxon>
        <taxon>Actinopterygii</taxon>
        <taxon>Neopterygii</taxon>
        <taxon>Teleostei</taxon>
        <taxon>Neoteleostei</taxon>
        <taxon>Acanthomorphata</taxon>
        <taxon>Ovalentaria</taxon>
        <taxon>Atherinomorphae</taxon>
        <taxon>Cyprinodontiformes</taxon>
        <taxon>Goodeidae</taxon>
        <taxon>Crenichthys</taxon>
    </lineage>
</organism>
<evidence type="ECO:0000256" key="7">
    <source>
        <dbReference type="ARBA" id="ARBA00023030"/>
    </source>
</evidence>
<evidence type="ECO:0000256" key="2">
    <source>
        <dbReference type="ARBA" id="ARBA00006656"/>
    </source>
</evidence>
<evidence type="ECO:0000256" key="11">
    <source>
        <dbReference type="SAM" id="MobiDB-lite"/>
    </source>
</evidence>
<dbReference type="Proteomes" id="UP001311232">
    <property type="component" value="Unassembled WGS sequence"/>
</dbReference>
<evidence type="ECO:0000313" key="14">
    <source>
        <dbReference type="EMBL" id="KAK5601972.1"/>
    </source>
</evidence>
<name>A0AAV9R096_9TELE</name>
<dbReference type="InterPro" id="IPR029034">
    <property type="entry name" value="Cystine-knot_cytokine"/>
</dbReference>
<evidence type="ECO:0000256" key="6">
    <source>
        <dbReference type="ARBA" id="ARBA00022729"/>
    </source>
</evidence>
<evidence type="ECO:0000256" key="1">
    <source>
        <dbReference type="ARBA" id="ARBA00004613"/>
    </source>
</evidence>
<dbReference type="InterPro" id="IPR001839">
    <property type="entry name" value="TGF-b_C"/>
</dbReference>
<dbReference type="Pfam" id="PF00019">
    <property type="entry name" value="TGF_beta"/>
    <property type="match status" value="1"/>
</dbReference>
<dbReference type="Pfam" id="PF00688">
    <property type="entry name" value="TGFb_propeptide"/>
    <property type="match status" value="1"/>
</dbReference>
<dbReference type="InterPro" id="IPR001111">
    <property type="entry name" value="TGF-b_propeptide"/>
</dbReference>
<keyword evidence="5" id="KW-0165">Cleavage on pair of basic residues</keyword>
<dbReference type="PROSITE" id="PS51362">
    <property type="entry name" value="TGF_BETA_2"/>
    <property type="match status" value="1"/>
</dbReference>
<evidence type="ECO:0000256" key="12">
    <source>
        <dbReference type="SAM" id="SignalP"/>
    </source>
</evidence>
<keyword evidence="4" id="KW-0964">Secreted</keyword>
<evidence type="ECO:0000313" key="15">
    <source>
        <dbReference type="Proteomes" id="UP001311232"/>
    </source>
</evidence>
<sequence>MTGLGEGFAFFLLVDLVLGLSAQPFHGMLPDALFREMPGRSGGPRRAVQRQQGSRLPLYMMQLYRTLRTEDRARSPTASSRTGREDIPGLHDSDSVISLVAKSCQQTGERWSVTFDLSFMSPSDNIQLAELRIRLPAFSDSSSSASVDIYHSNWEKCSSTGCSENRLLLGHLRDHSSSVVSPSSWKVFNMTKMLRRWLHRGPATHKIGEDIAEVKEENEQQRIKHPTADRVMMVIFSKQSPHSHRMPTLIRTAEHSKYVSLDREGPVPTSRMRSLREKRQEQTWQRPRDAAGEKEQANFCRKVNMWVDFDKLNWSEWIVYPKRYNAYRCEGTCPTPVDETFTPTNHAYMQSLLKRQHPDKVPNLSCVPTRLAPLSMLYYENGRMVMRHHENMVVEECGCH</sequence>
<feature type="chain" id="PRO_5043631301" description="TGF-beta family profile domain-containing protein" evidence="12">
    <location>
        <begin position="20"/>
        <end position="400"/>
    </location>
</feature>
<evidence type="ECO:0000256" key="8">
    <source>
        <dbReference type="ARBA" id="ARBA00023157"/>
    </source>
</evidence>
<feature type="domain" description="TGF-beta family profile" evidence="13">
    <location>
        <begin position="276"/>
        <end position="400"/>
    </location>
</feature>
<dbReference type="PANTHER" id="PTHR11848:SF159">
    <property type="entry name" value="NODAL HOMOLOG"/>
    <property type="match status" value="1"/>
</dbReference>
<dbReference type="GO" id="GO:0005615">
    <property type="term" value="C:extracellular space"/>
    <property type="evidence" value="ECO:0007669"/>
    <property type="project" value="TreeGrafter"/>
</dbReference>
<evidence type="ECO:0000259" key="13">
    <source>
        <dbReference type="PROSITE" id="PS51362"/>
    </source>
</evidence>
<dbReference type="GO" id="GO:0008083">
    <property type="term" value="F:growth factor activity"/>
    <property type="evidence" value="ECO:0007669"/>
    <property type="project" value="UniProtKB-KW"/>
</dbReference>
<protein>
    <recommendedName>
        <fullName evidence="13">TGF-beta family profile domain-containing protein</fullName>
    </recommendedName>
</protein>
<dbReference type="InterPro" id="IPR015615">
    <property type="entry name" value="TGF-beta-rel"/>
</dbReference>
<dbReference type="InterPro" id="IPR017948">
    <property type="entry name" value="TGFb_CS"/>
</dbReference>
<feature type="region of interest" description="Disordered" evidence="11">
    <location>
        <begin position="260"/>
        <end position="291"/>
    </location>
</feature>
<evidence type="ECO:0000256" key="3">
    <source>
        <dbReference type="ARBA" id="ARBA00022473"/>
    </source>
</evidence>
<dbReference type="Gene3D" id="2.60.120.970">
    <property type="match status" value="1"/>
</dbReference>
<feature type="signal peptide" evidence="12">
    <location>
        <begin position="1"/>
        <end position="19"/>
    </location>
</feature>
<feature type="compositionally biased region" description="Basic and acidic residues" evidence="11">
    <location>
        <begin position="274"/>
        <end position="291"/>
    </location>
</feature>
<dbReference type="SUPFAM" id="SSF57501">
    <property type="entry name" value="Cystine-knot cytokines"/>
    <property type="match status" value="1"/>
</dbReference>
<comment type="similarity">
    <text evidence="2 10">Belongs to the TGF-beta family.</text>
</comment>
<accession>A0AAV9R096</accession>
<dbReference type="Gene3D" id="2.10.90.10">
    <property type="entry name" value="Cystine-knot cytokines"/>
    <property type="match status" value="1"/>
</dbReference>
<reference evidence="14 15" key="1">
    <citation type="submission" date="2021-06" db="EMBL/GenBank/DDBJ databases">
        <authorList>
            <person name="Palmer J.M."/>
        </authorList>
    </citation>
    <scope>NUCLEOTIDE SEQUENCE [LARGE SCALE GENOMIC DNA]</scope>
    <source>
        <strain evidence="14 15">MEX-2019</strain>
        <tissue evidence="14">Muscle</tissue>
    </source>
</reference>
<keyword evidence="15" id="KW-1185">Reference proteome</keyword>
<keyword evidence="6 12" id="KW-0732">Signal</keyword>
<dbReference type="GO" id="GO:0009888">
    <property type="term" value="P:tissue development"/>
    <property type="evidence" value="ECO:0007669"/>
    <property type="project" value="UniProtKB-ARBA"/>
</dbReference>
<proteinExistence type="inferred from homology"/>
<dbReference type="PANTHER" id="PTHR11848">
    <property type="entry name" value="TGF-BETA FAMILY"/>
    <property type="match status" value="1"/>
</dbReference>